<dbReference type="PANTHER" id="PTHR23277">
    <property type="entry name" value="NECTIN-RELATED"/>
    <property type="match status" value="1"/>
</dbReference>
<comment type="similarity">
    <text evidence="3">Belongs to the nectin family.</text>
</comment>
<evidence type="ECO:0000313" key="16">
    <source>
        <dbReference type="Proteomes" id="UP000694569"/>
    </source>
</evidence>
<evidence type="ECO:0000256" key="10">
    <source>
        <dbReference type="ARBA" id="ARBA00023157"/>
    </source>
</evidence>
<dbReference type="InterPro" id="IPR003935">
    <property type="entry name" value="LMIP"/>
</dbReference>
<dbReference type="InterPro" id="IPR013162">
    <property type="entry name" value="CD80_C2-set"/>
</dbReference>
<keyword evidence="11" id="KW-0325">Glycoprotein</keyword>
<organism evidence="15 16">
    <name type="scientific">Leptobrachium leishanense</name>
    <name type="common">Leishan spiny toad</name>
    <dbReference type="NCBI Taxonomy" id="445787"/>
    <lineage>
        <taxon>Eukaryota</taxon>
        <taxon>Metazoa</taxon>
        <taxon>Chordata</taxon>
        <taxon>Craniata</taxon>
        <taxon>Vertebrata</taxon>
        <taxon>Euteleostomi</taxon>
        <taxon>Amphibia</taxon>
        <taxon>Batrachia</taxon>
        <taxon>Anura</taxon>
        <taxon>Pelobatoidea</taxon>
        <taxon>Megophryidae</taxon>
        <taxon>Leptobrachium</taxon>
    </lineage>
</organism>
<dbReference type="SMART" id="SM00409">
    <property type="entry name" value="IG"/>
    <property type="match status" value="2"/>
</dbReference>
<dbReference type="InterPro" id="IPR007110">
    <property type="entry name" value="Ig-like_dom"/>
</dbReference>
<feature type="domain" description="Ig-like" evidence="14">
    <location>
        <begin position="269"/>
        <end position="358"/>
    </location>
</feature>
<evidence type="ECO:0000256" key="3">
    <source>
        <dbReference type="ARBA" id="ARBA00007810"/>
    </source>
</evidence>
<dbReference type="GO" id="GO:0007157">
    <property type="term" value="P:heterophilic cell-cell adhesion via plasma membrane cell adhesion molecules"/>
    <property type="evidence" value="ECO:0007669"/>
    <property type="project" value="TreeGrafter"/>
</dbReference>
<evidence type="ECO:0000256" key="9">
    <source>
        <dbReference type="ARBA" id="ARBA00023136"/>
    </source>
</evidence>
<dbReference type="SMART" id="SM00408">
    <property type="entry name" value="IGc2"/>
    <property type="match status" value="2"/>
</dbReference>
<feature type="transmembrane region" description="Helical" evidence="13">
    <location>
        <begin position="138"/>
        <end position="157"/>
    </location>
</feature>
<evidence type="ECO:0000256" key="13">
    <source>
        <dbReference type="SAM" id="Phobius"/>
    </source>
</evidence>
<feature type="transmembrane region" description="Helical" evidence="13">
    <location>
        <begin position="98"/>
        <end position="118"/>
    </location>
</feature>
<feature type="transmembrane region" description="Helical" evidence="13">
    <location>
        <begin position="66"/>
        <end position="86"/>
    </location>
</feature>
<keyword evidence="7" id="KW-0130">Cell adhesion</keyword>
<evidence type="ECO:0000256" key="5">
    <source>
        <dbReference type="ARBA" id="ARBA00022729"/>
    </source>
</evidence>
<dbReference type="GO" id="GO:0007156">
    <property type="term" value="P:homophilic cell adhesion via plasma membrane adhesion molecules"/>
    <property type="evidence" value="ECO:0007669"/>
    <property type="project" value="TreeGrafter"/>
</dbReference>
<reference evidence="15" key="2">
    <citation type="submission" date="2025-09" db="UniProtKB">
        <authorList>
            <consortium name="Ensembl"/>
        </authorList>
    </citation>
    <scope>IDENTIFICATION</scope>
</reference>
<evidence type="ECO:0000256" key="11">
    <source>
        <dbReference type="ARBA" id="ARBA00023180"/>
    </source>
</evidence>
<keyword evidence="8 13" id="KW-1133">Transmembrane helix</keyword>
<dbReference type="InterPro" id="IPR003598">
    <property type="entry name" value="Ig_sub2"/>
</dbReference>
<dbReference type="Gene3D" id="1.20.140.150">
    <property type="match status" value="1"/>
</dbReference>
<dbReference type="InterPro" id="IPR051427">
    <property type="entry name" value="Nectin/Nectin-like"/>
</dbReference>
<dbReference type="FunFam" id="1.20.140.150:FF:000011">
    <property type="entry name" value="lens fiber membrane intrinsic protein-like"/>
    <property type="match status" value="1"/>
</dbReference>
<evidence type="ECO:0000313" key="15">
    <source>
        <dbReference type="Ensembl" id="ENSLLEP00000048945.1"/>
    </source>
</evidence>
<keyword evidence="9 13" id="KW-0472">Membrane</keyword>
<accession>A0A8C5R8V9</accession>
<proteinExistence type="inferred from homology"/>
<protein>
    <recommendedName>
        <fullName evidence="14">Ig-like domain-containing protein</fullName>
    </recommendedName>
</protein>
<keyword evidence="4 13" id="KW-0812">Transmembrane</keyword>
<dbReference type="Pfam" id="PF13927">
    <property type="entry name" value="Ig_3"/>
    <property type="match status" value="1"/>
</dbReference>
<dbReference type="CDD" id="cd00096">
    <property type="entry name" value="Ig"/>
    <property type="match status" value="1"/>
</dbReference>
<keyword evidence="5" id="KW-0732">Signal</keyword>
<evidence type="ECO:0000256" key="4">
    <source>
        <dbReference type="ARBA" id="ARBA00022692"/>
    </source>
</evidence>
<feature type="region of interest" description="Disordered" evidence="12">
    <location>
        <begin position="534"/>
        <end position="562"/>
    </location>
</feature>
<dbReference type="GO" id="GO:0005912">
    <property type="term" value="C:adherens junction"/>
    <property type="evidence" value="ECO:0007669"/>
    <property type="project" value="TreeGrafter"/>
</dbReference>
<comment type="subcellular location">
    <subcellularLocation>
        <location evidence="1">Membrane</location>
        <topology evidence="1">Multi-pass membrane protein</topology>
    </subcellularLocation>
    <subcellularLocation>
        <location evidence="2">Membrane</location>
        <topology evidence="2">Single-pass membrane protein</topology>
    </subcellularLocation>
</comment>
<dbReference type="Pfam" id="PF08205">
    <property type="entry name" value="C2-set_2"/>
    <property type="match status" value="1"/>
</dbReference>
<name>A0A8C5R8V9_9ANUR</name>
<dbReference type="AlphaFoldDB" id="A0A8C5R8V9"/>
<dbReference type="PROSITE" id="PS50835">
    <property type="entry name" value="IG_LIKE"/>
    <property type="match status" value="3"/>
</dbReference>
<dbReference type="InterPro" id="IPR036179">
    <property type="entry name" value="Ig-like_dom_sf"/>
</dbReference>
<evidence type="ECO:0000256" key="1">
    <source>
        <dbReference type="ARBA" id="ARBA00004141"/>
    </source>
</evidence>
<feature type="domain" description="Ig-like" evidence="14">
    <location>
        <begin position="381"/>
        <end position="451"/>
    </location>
</feature>
<dbReference type="Gene3D" id="2.60.40.10">
    <property type="entry name" value="Immunoglobulins"/>
    <property type="match status" value="3"/>
</dbReference>
<sequence length="655" mass="71789">MYTLMGGGLLCAVSGLVLLIVATATDFWMQYRYSGNLSNQGLWRFCVAGKCHAHTITVAFWDATRAFMLLSILSCFAGIILGLTAFSSGAKSARTRSAGVTLLVAGFFALLALAVYTGVTVNFFGKRYADWRFSWSYILGWIGIILTVSAGSLAGIVQTKSTSAVLGADVVLSCYYQAESDETVTQVAWTKIITNGKSIPLAILNPEFGAHIPESYINRIKESAPLNPKDGTITLKNAVQADEGTYQCLVHTFPIGNFVAELTLKIIVPPLPTLIEGPPLVEGEGKTLAASCTAEGNPAPTLYWETEVRGVNSTRKTEHPRSESVTSEFYVVPTRIMNGKILVCVVSHLGFERDKRITHTLGVKYMGDITIKGHEEGWFAGMSGAVLKCSCDGNPAPEYKWSRENHSLPNTAKAERNNLIFQNPLSAEDAGIYICQATNSIASRITSATISIAESEPRKVDLVSVSLVSVGVVTAILLVVLVVTVLLVNRHHKRRTKRLSEKIEELSTLSRQASRRRLNSNSASTDTRMQLEESIHLRPGNHPDSLRDPSISSMMGEEVDRRSYSTLTTVRETETQTELLSTVPDEDVKEENEDMTDLEDLPQDQDADHEERYVTVTGNQPFIKQGMTHFYQENGTLRAKPTANGIYINGRGHLV</sequence>
<dbReference type="GO" id="GO:0005212">
    <property type="term" value="F:structural constituent of eye lens"/>
    <property type="evidence" value="ECO:0007669"/>
    <property type="project" value="InterPro"/>
</dbReference>
<evidence type="ECO:0000259" key="14">
    <source>
        <dbReference type="PROSITE" id="PS50835"/>
    </source>
</evidence>
<dbReference type="Pfam" id="PF00822">
    <property type="entry name" value="PMP22_Claudin"/>
    <property type="match status" value="1"/>
</dbReference>
<dbReference type="Proteomes" id="UP000694569">
    <property type="component" value="Unplaced"/>
</dbReference>
<dbReference type="InterPro" id="IPR004032">
    <property type="entry name" value="PMP22_EMP_MP20"/>
</dbReference>
<evidence type="ECO:0000256" key="8">
    <source>
        <dbReference type="ARBA" id="ARBA00022989"/>
    </source>
</evidence>
<dbReference type="PROSITE" id="PS01221">
    <property type="entry name" value="PMP22_1"/>
    <property type="match status" value="1"/>
</dbReference>
<evidence type="ECO:0000256" key="6">
    <source>
        <dbReference type="ARBA" id="ARBA00022737"/>
    </source>
</evidence>
<dbReference type="InterPro" id="IPR013106">
    <property type="entry name" value="Ig_V-set"/>
</dbReference>
<dbReference type="SUPFAM" id="SSF48726">
    <property type="entry name" value="Immunoglobulin"/>
    <property type="match status" value="2"/>
</dbReference>
<feature type="transmembrane region" description="Helical" evidence="13">
    <location>
        <begin position="462"/>
        <end position="488"/>
    </location>
</feature>
<dbReference type="PRINTS" id="PR01457">
    <property type="entry name" value="LENSMEMPROT"/>
</dbReference>
<evidence type="ECO:0000256" key="7">
    <source>
        <dbReference type="ARBA" id="ARBA00022889"/>
    </source>
</evidence>
<feature type="domain" description="Ig-like" evidence="14">
    <location>
        <begin position="167"/>
        <end position="265"/>
    </location>
</feature>
<evidence type="ECO:0000256" key="2">
    <source>
        <dbReference type="ARBA" id="ARBA00004167"/>
    </source>
</evidence>
<dbReference type="Ensembl" id="ENSLLET00000050857.1">
    <property type="protein sequence ID" value="ENSLLEP00000048945.1"/>
    <property type="gene ID" value="ENSLLEG00000030812.1"/>
</dbReference>
<dbReference type="GeneTree" id="ENSGT00550000074787"/>
<dbReference type="InterPro" id="IPR013783">
    <property type="entry name" value="Ig-like_fold"/>
</dbReference>
<dbReference type="PANTHER" id="PTHR23277:SF11">
    <property type="entry name" value="NECTIN-4"/>
    <property type="match status" value="1"/>
</dbReference>
<keyword evidence="10" id="KW-1015">Disulfide bond</keyword>
<dbReference type="InterPro" id="IPR004031">
    <property type="entry name" value="PMP22/EMP/MP20/Claudin"/>
</dbReference>
<keyword evidence="6" id="KW-0677">Repeat</keyword>
<dbReference type="InterPro" id="IPR003599">
    <property type="entry name" value="Ig_sub"/>
</dbReference>
<keyword evidence="16" id="KW-1185">Reference proteome</keyword>
<dbReference type="GO" id="GO:0016020">
    <property type="term" value="C:membrane"/>
    <property type="evidence" value="ECO:0007669"/>
    <property type="project" value="UniProtKB-SubCell"/>
</dbReference>
<dbReference type="Pfam" id="PF07686">
    <property type="entry name" value="V-set"/>
    <property type="match status" value="1"/>
</dbReference>
<reference evidence="15" key="1">
    <citation type="submission" date="2025-08" db="UniProtKB">
        <authorList>
            <consortium name="Ensembl"/>
        </authorList>
    </citation>
    <scope>IDENTIFICATION</scope>
</reference>
<evidence type="ECO:0000256" key="12">
    <source>
        <dbReference type="SAM" id="MobiDB-lite"/>
    </source>
</evidence>